<keyword evidence="2 3" id="KW-0040">ANK repeat</keyword>
<dbReference type="InterPro" id="IPR050745">
    <property type="entry name" value="Multifunctional_regulatory"/>
</dbReference>
<feature type="repeat" description="ANK" evidence="3">
    <location>
        <begin position="65"/>
        <end position="97"/>
    </location>
</feature>
<dbReference type="PROSITE" id="PS50088">
    <property type="entry name" value="ANK_REPEAT"/>
    <property type="match status" value="2"/>
</dbReference>
<dbReference type="SMART" id="SM00248">
    <property type="entry name" value="ANK"/>
    <property type="match status" value="3"/>
</dbReference>
<accession>A0A2V3PK52</accession>
<evidence type="ECO:0000313" key="6">
    <source>
        <dbReference type="Proteomes" id="UP000247973"/>
    </source>
</evidence>
<proteinExistence type="predicted"/>
<evidence type="ECO:0000256" key="1">
    <source>
        <dbReference type="ARBA" id="ARBA00022737"/>
    </source>
</evidence>
<evidence type="ECO:0000256" key="2">
    <source>
        <dbReference type="ARBA" id="ARBA00023043"/>
    </source>
</evidence>
<dbReference type="PROSITE" id="PS50297">
    <property type="entry name" value="ANK_REP_REGION"/>
    <property type="match status" value="2"/>
</dbReference>
<protein>
    <submittedName>
        <fullName evidence="5">Ankyrin repeat protein</fullName>
    </submittedName>
</protein>
<keyword evidence="4" id="KW-0812">Transmembrane</keyword>
<evidence type="ECO:0000256" key="3">
    <source>
        <dbReference type="PROSITE-ProRule" id="PRU00023"/>
    </source>
</evidence>
<sequence>MSGDHLSLKRYILFLFCFLSIHLSAQKEASTLLDKELLEAVSQNRMTEVKQKLTDEIDVNITDAYGRSLLMFAVINNNKELARLLIKKGADPNYHINQKAKQNSNKNAVAMLLLKGRSVLDYGIASKDTSMVDFLIDAGAKLNIKNKEISSTVAKASLDGNIKMVRYLLSKGAKVSDETGAYLIVNHINKGADVLHKITPVNKNTDFSLIKIWDDYGIPTDDEKLLRLTSFLGHTSKETKNVKNYMAAYREWLNKEQEIISELPAVMEVKNESERDKLIEESLKKQEENREGIRLVQDEAQREHNRTWKFIFIALGIGLAFFLLSHYLTVYLNFRSRKQSKPPAPPYIRPNITKASLPLRKAGVIDRKSKKKREKRTSIGKLPITAKGWIKDDTTKIEVLYLTIEDMINPIGLKNEHERAVREMIWYIRRLENLSNEKVDNRVNEQGLDRKLDFLWRSIDPCNVRDVYKRSLFILVENYSKKDKRVMAVLNKMKRRSWS</sequence>
<keyword evidence="1" id="KW-0677">Repeat</keyword>
<dbReference type="AlphaFoldDB" id="A0A2V3PK52"/>
<keyword evidence="4" id="KW-1133">Transmembrane helix</keyword>
<dbReference type="EMBL" id="QICL01000041">
    <property type="protein sequence ID" value="PXV58891.1"/>
    <property type="molecule type" value="Genomic_DNA"/>
</dbReference>
<feature type="repeat" description="ANK" evidence="3">
    <location>
        <begin position="115"/>
        <end position="147"/>
    </location>
</feature>
<feature type="transmembrane region" description="Helical" evidence="4">
    <location>
        <begin position="310"/>
        <end position="332"/>
    </location>
</feature>
<dbReference type="InterPro" id="IPR002110">
    <property type="entry name" value="Ankyrin_rpt"/>
</dbReference>
<organism evidence="5 6">
    <name type="scientific">Dysgonomonas alginatilytica</name>
    <dbReference type="NCBI Taxonomy" id="1605892"/>
    <lineage>
        <taxon>Bacteria</taxon>
        <taxon>Pseudomonadati</taxon>
        <taxon>Bacteroidota</taxon>
        <taxon>Bacteroidia</taxon>
        <taxon>Bacteroidales</taxon>
        <taxon>Dysgonomonadaceae</taxon>
        <taxon>Dysgonomonas</taxon>
    </lineage>
</organism>
<keyword evidence="6" id="KW-1185">Reference proteome</keyword>
<name>A0A2V3PK52_9BACT</name>
<dbReference type="PANTHER" id="PTHR24189:SF50">
    <property type="entry name" value="ANKYRIN REPEAT AND SOCS BOX PROTEIN 2"/>
    <property type="match status" value="1"/>
</dbReference>
<keyword evidence="4" id="KW-0472">Membrane</keyword>
<comment type="caution">
    <text evidence="5">The sequence shown here is derived from an EMBL/GenBank/DDBJ whole genome shotgun (WGS) entry which is preliminary data.</text>
</comment>
<dbReference type="Proteomes" id="UP000247973">
    <property type="component" value="Unassembled WGS sequence"/>
</dbReference>
<dbReference type="Gene3D" id="1.25.40.20">
    <property type="entry name" value="Ankyrin repeat-containing domain"/>
    <property type="match status" value="1"/>
</dbReference>
<dbReference type="PANTHER" id="PTHR24189">
    <property type="entry name" value="MYOTROPHIN"/>
    <property type="match status" value="1"/>
</dbReference>
<evidence type="ECO:0000313" key="5">
    <source>
        <dbReference type="EMBL" id="PXV58891.1"/>
    </source>
</evidence>
<dbReference type="OrthoDB" id="998152at2"/>
<reference evidence="5 6" key="1">
    <citation type="submission" date="2018-03" db="EMBL/GenBank/DDBJ databases">
        <title>Genomic Encyclopedia of Archaeal and Bacterial Type Strains, Phase II (KMG-II): from individual species to whole genera.</title>
        <authorList>
            <person name="Goeker M."/>
        </authorList>
    </citation>
    <scope>NUCLEOTIDE SEQUENCE [LARGE SCALE GENOMIC DNA]</scope>
    <source>
        <strain evidence="5 6">DSM 100214</strain>
    </source>
</reference>
<evidence type="ECO:0000256" key="4">
    <source>
        <dbReference type="SAM" id="Phobius"/>
    </source>
</evidence>
<gene>
    <name evidence="5" type="ORF">CLV62_1411</name>
</gene>
<dbReference type="InterPro" id="IPR036770">
    <property type="entry name" value="Ankyrin_rpt-contain_sf"/>
</dbReference>
<dbReference type="Pfam" id="PF12796">
    <property type="entry name" value="Ank_2"/>
    <property type="match status" value="1"/>
</dbReference>
<dbReference type="SUPFAM" id="SSF48403">
    <property type="entry name" value="Ankyrin repeat"/>
    <property type="match status" value="1"/>
</dbReference>